<evidence type="ECO:0000256" key="1">
    <source>
        <dbReference type="ARBA" id="ARBA00023015"/>
    </source>
</evidence>
<dbReference type="PRINTS" id="PR00455">
    <property type="entry name" value="HTHTETR"/>
</dbReference>
<dbReference type="AlphaFoldDB" id="A0A4R6K9M0"/>
<dbReference type="PROSITE" id="PS50977">
    <property type="entry name" value="HTH_TETR_2"/>
    <property type="match status" value="1"/>
</dbReference>
<dbReference type="PANTHER" id="PTHR30055:SF234">
    <property type="entry name" value="HTH-TYPE TRANSCRIPTIONAL REGULATOR BETI"/>
    <property type="match status" value="1"/>
</dbReference>
<feature type="DNA-binding region" description="H-T-H motif" evidence="4">
    <location>
        <begin position="36"/>
        <end position="55"/>
    </location>
</feature>
<keyword evidence="1" id="KW-0805">Transcription regulation</keyword>
<dbReference type="SUPFAM" id="SSF48498">
    <property type="entry name" value="Tetracyclin repressor-like, C-terminal domain"/>
    <property type="match status" value="1"/>
</dbReference>
<evidence type="ECO:0000256" key="3">
    <source>
        <dbReference type="ARBA" id="ARBA00023163"/>
    </source>
</evidence>
<feature type="domain" description="HTH tetR-type" evidence="5">
    <location>
        <begin position="13"/>
        <end position="73"/>
    </location>
</feature>
<protein>
    <submittedName>
        <fullName evidence="6">TetR family transcriptional regulator</fullName>
    </submittedName>
</protein>
<reference evidence="6 7" key="1">
    <citation type="submission" date="2019-03" db="EMBL/GenBank/DDBJ databases">
        <title>Genomic Encyclopedia of Type Strains, Phase III (KMG-III): the genomes of soil and plant-associated and newly described type strains.</title>
        <authorList>
            <person name="Whitman W."/>
        </authorList>
    </citation>
    <scope>NUCLEOTIDE SEQUENCE [LARGE SCALE GENOMIC DNA]</scope>
    <source>
        <strain evidence="6 7">VKM Ac-2527</strain>
    </source>
</reference>
<dbReference type="SUPFAM" id="SSF46689">
    <property type="entry name" value="Homeodomain-like"/>
    <property type="match status" value="1"/>
</dbReference>
<dbReference type="Pfam" id="PF00440">
    <property type="entry name" value="TetR_N"/>
    <property type="match status" value="1"/>
</dbReference>
<accession>A0A4R6K9M0</accession>
<dbReference type="OrthoDB" id="9816296at2"/>
<comment type="caution">
    <text evidence="6">The sequence shown here is derived from an EMBL/GenBank/DDBJ whole genome shotgun (WGS) entry which is preliminary data.</text>
</comment>
<evidence type="ECO:0000256" key="4">
    <source>
        <dbReference type="PROSITE-ProRule" id="PRU00335"/>
    </source>
</evidence>
<dbReference type="PANTHER" id="PTHR30055">
    <property type="entry name" value="HTH-TYPE TRANSCRIPTIONAL REGULATOR RUTR"/>
    <property type="match status" value="1"/>
</dbReference>
<dbReference type="InterPro" id="IPR001647">
    <property type="entry name" value="HTH_TetR"/>
</dbReference>
<dbReference type="InterPro" id="IPR036271">
    <property type="entry name" value="Tet_transcr_reg_TetR-rel_C_sf"/>
</dbReference>
<sequence>MPTSRSRPTLTEQARRAQLIDVTVELVAEHGYGGTSLARIAEGAGITKAAVLYHFPSKDAVIEAAHKHVLDALVGTVGAAVEAAGPADRPAAYIRSMVSHVRDHPRHTRMITEAMIHTGQPTNPAERWGPLAQLLADAREARGSTSDVDLRTLAILTGGAIDAIIRERLADPGYDTTAAADALVTLIEQAT</sequence>
<name>A0A4R6K9M0_9ACTN</name>
<evidence type="ECO:0000259" key="5">
    <source>
        <dbReference type="PROSITE" id="PS50977"/>
    </source>
</evidence>
<keyword evidence="7" id="KW-1185">Reference proteome</keyword>
<dbReference type="InterPro" id="IPR050109">
    <property type="entry name" value="HTH-type_TetR-like_transc_reg"/>
</dbReference>
<dbReference type="Gene3D" id="1.10.357.10">
    <property type="entry name" value="Tetracycline Repressor, domain 2"/>
    <property type="match status" value="1"/>
</dbReference>
<evidence type="ECO:0000313" key="7">
    <source>
        <dbReference type="Proteomes" id="UP000295388"/>
    </source>
</evidence>
<keyword evidence="3" id="KW-0804">Transcription</keyword>
<keyword evidence="2 4" id="KW-0238">DNA-binding</keyword>
<dbReference type="InterPro" id="IPR009057">
    <property type="entry name" value="Homeodomain-like_sf"/>
</dbReference>
<evidence type="ECO:0000256" key="2">
    <source>
        <dbReference type="ARBA" id="ARBA00023125"/>
    </source>
</evidence>
<gene>
    <name evidence="6" type="ORF">EV643_111272</name>
</gene>
<dbReference type="GO" id="GO:0000976">
    <property type="term" value="F:transcription cis-regulatory region binding"/>
    <property type="evidence" value="ECO:0007669"/>
    <property type="project" value="TreeGrafter"/>
</dbReference>
<dbReference type="Proteomes" id="UP000295388">
    <property type="component" value="Unassembled WGS sequence"/>
</dbReference>
<dbReference type="GO" id="GO:0003700">
    <property type="term" value="F:DNA-binding transcription factor activity"/>
    <property type="evidence" value="ECO:0007669"/>
    <property type="project" value="TreeGrafter"/>
</dbReference>
<organism evidence="6 7">
    <name type="scientific">Kribbella caucasensis</name>
    <dbReference type="NCBI Taxonomy" id="2512215"/>
    <lineage>
        <taxon>Bacteria</taxon>
        <taxon>Bacillati</taxon>
        <taxon>Actinomycetota</taxon>
        <taxon>Actinomycetes</taxon>
        <taxon>Propionibacteriales</taxon>
        <taxon>Kribbellaceae</taxon>
        <taxon>Kribbella</taxon>
    </lineage>
</organism>
<evidence type="ECO:0000313" key="6">
    <source>
        <dbReference type="EMBL" id="TDO46419.1"/>
    </source>
</evidence>
<dbReference type="EMBL" id="SNWQ01000011">
    <property type="protein sequence ID" value="TDO46419.1"/>
    <property type="molecule type" value="Genomic_DNA"/>
</dbReference>
<dbReference type="RefSeq" id="WP_133802285.1">
    <property type="nucleotide sequence ID" value="NZ_SNWQ01000011.1"/>
</dbReference>
<proteinExistence type="predicted"/>